<name>A0A0A9WRP4_LYGHE</name>
<accession>A0A0A9WRP4</accession>
<protein>
    <submittedName>
        <fullName evidence="1">Peptide chain release factor 3</fullName>
    </submittedName>
</protein>
<gene>
    <name evidence="1" type="primary">prfC_0</name>
    <name evidence="1" type="ORF">CM83_8925</name>
</gene>
<dbReference type="AlphaFoldDB" id="A0A0A9WRP4"/>
<reference evidence="1" key="1">
    <citation type="journal article" date="2014" name="PLoS ONE">
        <title>Transcriptome-Based Identification of ABC Transporters in the Western Tarnished Plant Bug Lygus hesperus.</title>
        <authorList>
            <person name="Hull J.J."/>
            <person name="Chaney K."/>
            <person name="Geib S.M."/>
            <person name="Fabrick J.A."/>
            <person name="Brent C.S."/>
            <person name="Walsh D."/>
            <person name="Lavine L.C."/>
        </authorList>
    </citation>
    <scope>NUCLEOTIDE SEQUENCE</scope>
</reference>
<dbReference type="EMBL" id="GBHO01036059">
    <property type="protein sequence ID" value="JAG07545.1"/>
    <property type="molecule type" value="Transcribed_RNA"/>
</dbReference>
<reference evidence="1" key="2">
    <citation type="submission" date="2014-07" db="EMBL/GenBank/DDBJ databases">
        <authorList>
            <person name="Hull J."/>
        </authorList>
    </citation>
    <scope>NUCLEOTIDE SEQUENCE</scope>
</reference>
<organism evidence="1">
    <name type="scientific">Lygus hesperus</name>
    <name type="common">Western plant bug</name>
    <dbReference type="NCBI Taxonomy" id="30085"/>
    <lineage>
        <taxon>Eukaryota</taxon>
        <taxon>Metazoa</taxon>
        <taxon>Ecdysozoa</taxon>
        <taxon>Arthropoda</taxon>
        <taxon>Hexapoda</taxon>
        <taxon>Insecta</taxon>
        <taxon>Pterygota</taxon>
        <taxon>Neoptera</taxon>
        <taxon>Paraneoptera</taxon>
        <taxon>Hemiptera</taxon>
        <taxon>Heteroptera</taxon>
        <taxon>Panheteroptera</taxon>
        <taxon>Cimicomorpha</taxon>
        <taxon>Miridae</taxon>
        <taxon>Mirini</taxon>
        <taxon>Lygus</taxon>
    </lineage>
</organism>
<sequence length="119" mass="14021">MKTSLRGTIAPLRQTIEEEPGHLEFHDFTFLPFMRVENLSSISTTWQITMTQCCELFKLCKYRRRTISSLYQESWNGQGSTELYERDASGSWKLRLHQHSAEIKFPTNTRNQEKMRCGI</sequence>
<proteinExistence type="predicted"/>
<evidence type="ECO:0000313" key="1">
    <source>
        <dbReference type="EMBL" id="JAG07545.1"/>
    </source>
</evidence>